<dbReference type="EMBL" id="VSRR010073959">
    <property type="protein sequence ID" value="MPC87255.1"/>
    <property type="molecule type" value="Genomic_DNA"/>
</dbReference>
<organism evidence="1 2">
    <name type="scientific">Portunus trituberculatus</name>
    <name type="common">Swimming crab</name>
    <name type="synonym">Neptunus trituberculatus</name>
    <dbReference type="NCBI Taxonomy" id="210409"/>
    <lineage>
        <taxon>Eukaryota</taxon>
        <taxon>Metazoa</taxon>
        <taxon>Ecdysozoa</taxon>
        <taxon>Arthropoda</taxon>
        <taxon>Crustacea</taxon>
        <taxon>Multicrustacea</taxon>
        <taxon>Malacostraca</taxon>
        <taxon>Eumalacostraca</taxon>
        <taxon>Eucarida</taxon>
        <taxon>Decapoda</taxon>
        <taxon>Pleocyemata</taxon>
        <taxon>Brachyura</taxon>
        <taxon>Eubrachyura</taxon>
        <taxon>Portunoidea</taxon>
        <taxon>Portunidae</taxon>
        <taxon>Portuninae</taxon>
        <taxon>Portunus</taxon>
    </lineage>
</organism>
<accession>A0A5B7IXL0</accession>
<name>A0A5B7IXL0_PORTR</name>
<dbReference type="AlphaFoldDB" id="A0A5B7IXL0"/>
<proteinExistence type="predicted"/>
<comment type="caution">
    <text evidence="1">The sequence shown here is derived from an EMBL/GenBank/DDBJ whole genome shotgun (WGS) entry which is preliminary data.</text>
</comment>
<protein>
    <submittedName>
        <fullName evidence="1">Uncharacterized protein</fullName>
    </submittedName>
</protein>
<keyword evidence="2" id="KW-1185">Reference proteome</keyword>
<evidence type="ECO:0000313" key="1">
    <source>
        <dbReference type="EMBL" id="MPC87255.1"/>
    </source>
</evidence>
<reference evidence="1 2" key="1">
    <citation type="submission" date="2019-05" db="EMBL/GenBank/DDBJ databases">
        <title>Another draft genome of Portunus trituberculatus and its Hox gene families provides insights of decapod evolution.</title>
        <authorList>
            <person name="Jeong J.-H."/>
            <person name="Song I."/>
            <person name="Kim S."/>
            <person name="Choi T."/>
            <person name="Kim D."/>
            <person name="Ryu S."/>
            <person name="Kim W."/>
        </authorList>
    </citation>
    <scope>NUCLEOTIDE SEQUENCE [LARGE SCALE GENOMIC DNA]</scope>
    <source>
        <tissue evidence="1">Muscle</tissue>
    </source>
</reference>
<evidence type="ECO:0000313" key="2">
    <source>
        <dbReference type="Proteomes" id="UP000324222"/>
    </source>
</evidence>
<sequence>MSKPEETQAGEKPDRVMSVNRFLNVPSIPRASPINALQDGREAEHTNLPSNPHHKHSAFPPLQILHTALKADIH</sequence>
<gene>
    <name evidence="1" type="ORF">E2C01_082112</name>
</gene>
<dbReference type="Proteomes" id="UP000324222">
    <property type="component" value="Unassembled WGS sequence"/>
</dbReference>